<gene>
    <name evidence="2" type="ORF">ACFSBT_06435</name>
</gene>
<evidence type="ECO:0000313" key="2">
    <source>
        <dbReference type="EMBL" id="MFD1512916.1"/>
    </source>
</evidence>
<proteinExistence type="predicted"/>
<dbReference type="RefSeq" id="WP_250872891.1">
    <property type="nucleotide sequence ID" value="NZ_JALXFV010000003.1"/>
</dbReference>
<sequence length="74" mass="7684">MNRTTFETTSSRPRFDRLALATVAFAALLVLATLAVTSAMAGVLLGAFGFAVAVTLVTALPFLVVRAVSDAALR</sequence>
<evidence type="ECO:0000256" key="1">
    <source>
        <dbReference type="SAM" id="Phobius"/>
    </source>
</evidence>
<keyword evidence="1" id="KW-1133">Transmembrane helix</keyword>
<keyword evidence="1" id="KW-0472">Membrane</keyword>
<evidence type="ECO:0000313" key="3">
    <source>
        <dbReference type="Proteomes" id="UP001597187"/>
    </source>
</evidence>
<keyword evidence="3" id="KW-1185">Reference proteome</keyword>
<dbReference type="EMBL" id="JBHUDC010000003">
    <property type="protein sequence ID" value="MFD1512916.1"/>
    <property type="molecule type" value="Genomic_DNA"/>
</dbReference>
<dbReference type="AlphaFoldDB" id="A0ABD6AT61"/>
<reference evidence="2 3" key="1">
    <citation type="journal article" date="2019" name="Int. J. Syst. Evol. Microbiol.">
        <title>The Global Catalogue of Microorganisms (GCM) 10K type strain sequencing project: providing services to taxonomists for standard genome sequencing and annotation.</title>
        <authorList>
            <consortium name="The Broad Institute Genomics Platform"/>
            <consortium name="The Broad Institute Genome Sequencing Center for Infectious Disease"/>
            <person name="Wu L."/>
            <person name="Ma J."/>
        </authorList>
    </citation>
    <scope>NUCLEOTIDE SEQUENCE [LARGE SCALE GENOMIC DNA]</scope>
    <source>
        <strain evidence="2 3">CGMCC 1.12563</strain>
    </source>
</reference>
<organism evidence="2 3">
    <name type="scientific">Halomarina rubra</name>
    <dbReference type="NCBI Taxonomy" id="2071873"/>
    <lineage>
        <taxon>Archaea</taxon>
        <taxon>Methanobacteriati</taxon>
        <taxon>Methanobacteriota</taxon>
        <taxon>Stenosarchaea group</taxon>
        <taxon>Halobacteria</taxon>
        <taxon>Halobacteriales</taxon>
        <taxon>Natronomonadaceae</taxon>
        <taxon>Halomarina</taxon>
    </lineage>
</organism>
<name>A0ABD6AT61_9EURY</name>
<accession>A0ABD6AT61</accession>
<protein>
    <submittedName>
        <fullName evidence="2">Uncharacterized protein</fullName>
    </submittedName>
</protein>
<keyword evidence="1" id="KW-0812">Transmembrane</keyword>
<feature type="transmembrane region" description="Helical" evidence="1">
    <location>
        <begin position="45"/>
        <end position="65"/>
    </location>
</feature>
<comment type="caution">
    <text evidence="2">The sequence shown here is derived from an EMBL/GenBank/DDBJ whole genome shotgun (WGS) entry which is preliminary data.</text>
</comment>
<dbReference type="Proteomes" id="UP001597187">
    <property type="component" value="Unassembled WGS sequence"/>
</dbReference>